<feature type="compositionally biased region" description="Basic and acidic residues" evidence="3">
    <location>
        <begin position="236"/>
        <end position="251"/>
    </location>
</feature>
<evidence type="ECO:0000256" key="1">
    <source>
        <dbReference type="ARBA" id="ARBA00010634"/>
    </source>
</evidence>
<keyword evidence="2 4" id="KW-0732">Signal</keyword>
<feature type="compositionally biased region" description="Low complexity" evidence="3">
    <location>
        <begin position="266"/>
        <end position="277"/>
    </location>
</feature>
<evidence type="ECO:0000256" key="4">
    <source>
        <dbReference type="SAM" id="SignalP"/>
    </source>
</evidence>
<keyword evidence="5" id="KW-0449">Lipoprotein</keyword>
<gene>
    <name evidence="5" type="ORF">I5803_16900</name>
</gene>
<comment type="similarity">
    <text evidence="1">Belongs to the MlaA family.</text>
</comment>
<accession>A0A931H6X1</accession>
<dbReference type="EMBL" id="JADWYS010000001">
    <property type="protein sequence ID" value="MBG9389711.1"/>
    <property type="molecule type" value="Genomic_DNA"/>
</dbReference>
<name>A0A931H6X1_9BURK</name>
<dbReference type="Pfam" id="PF04333">
    <property type="entry name" value="MlaA"/>
    <property type="match status" value="1"/>
</dbReference>
<proteinExistence type="inferred from homology"/>
<protein>
    <submittedName>
        <fullName evidence="5">VacJ family lipoprotein</fullName>
    </submittedName>
</protein>
<dbReference type="AlphaFoldDB" id="A0A931H6X1"/>
<dbReference type="GO" id="GO:0120010">
    <property type="term" value="P:intermembrane phospholipid transfer"/>
    <property type="evidence" value="ECO:0007669"/>
    <property type="project" value="TreeGrafter"/>
</dbReference>
<dbReference type="PANTHER" id="PTHR30035">
    <property type="entry name" value="LIPOPROTEIN VACJ-RELATED"/>
    <property type="match status" value="1"/>
</dbReference>
<feature type="chain" id="PRO_5038140205" evidence="4">
    <location>
        <begin position="21"/>
        <end position="277"/>
    </location>
</feature>
<evidence type="ECO:0000313" key="6">
    <source>
        <dbReference type="Proteomes" id="UP000651050"/>
    </source>
</evidence>
<keyword evidence="6" id="KW-1185">Reference proteome</keyword>
<evidence type="ECO:0000256" key="2">
    <source>
        <dbReference type="ARBA" id="ARBA00022729"/>
    </source>
</evidence>
<dbReference type="Proteomes" id="UP000651050">
    <property type="component" value="Unassembled WGS sequence"/>
</dbReference>
<sequence>MTTMTTTTPISRLLPRGARAANLFAMAALAFALAGCASFNQNPRDPLEPMNREVTKFNEGVDSILLKPAATVYKKAVPAMVRTGVSNFFGNLGDAWSFVNSALQFKFQNAAENFMRLNVNTFFGLGGILDVASEFNIERHREDFGQTLGRWGVPAGPYIVLPLLGPSTLRDTLALPIDRKADPVHQVDPASARNSLYVLHAVDVRSNLLRVGSVIDEAALDKYSFTREAHLQRRRAEIFESKESDGEEPKADGTAATPNAPPPAAPAASQPASAPAR</sequence>
<dbReference type="PRINTS" id="PR01805">
    <property type="entry name" value="VACJLIPOPROT"/>
</dbReference>
<dbReference type="PANTHER" id="PTHR30035:SF3">
    <property type="entry name" value="INTERMEMBRANE PHOSPHOLIPID TRANSPORT SYSTEM LIPOPROTEIN MLAA"/>
    <property type="match status" value="1"/>
</dbReference>
<dbReference type="GO" id="GO:0016020">
    <property type="term" value="C:membrane"/>
    <property type="evidence" value="ECO:0007669"/>
    <property type="project" value="InterPro"/>
</dbReference>
<feature type="signal peptide" evidence="4">
    <location>
        <begin position="1"/>
        <end position="20"/>
    </location>
</feature>
<evidence type="ECO:0000256" key="3">
    <source>
        <dbReference type="SAM" id="MobiDB-lite"/>
    </source>
</evidence>
<organism evidence="5 6">
    <name type="scientific">Caenimonas aquaedulcis</name>
    <dbReference type="NCBI Taxonomy" id="2793270"/>
    <lineage>
        <taxon>Bacteria</taxon>
        <taxon>Pseudomonadati</taxon>
        <taxon>Pseudomonadota</taxon>
        <taxon>Betaproteobacteria</taxon>
        <taxon>Burkholderiales</taxon>
        <taxon>Comamonadaceae</taxon>
        <taxon>Caenimonas</taxon>
    </lineage>
</organism>
<comment type="caution">
    <text evidence="5">The sequence shown here is derived from an EMBL/GenBank/DDBJ whole genome shotgun (WGS) entry which is preliminary data.</text>
</comment>
<dbReference type="InterPro" id="IPR007428">
    <property type="entry name" value="MlaA"/>
</dbReference>
<feature type="region of interest" description="Disordered" evidence="3">
    <location>
        <begin position="236"/>
        <end position="277"/>
    </location>
</feature>
<evidence type="ECO:0000313" key="5">
    <source>
        <dbReference type="EMBL" id="MBG9389711.1"/>
    </source>
</evidence>
<reference evidence="5" key="1">
    <citation type="submission" date="2020-11" db="EMBL/GenBank/DDBJ databases">
        <title>Bacterial whole genome sequence for Caenimonas sp. DR4.4.</title>
        <authorList>
            <person name="Le V."/>
            <person name="Ko S.-R."/>
            <person name="Ahn C.-Y."/>
            <person name="Oh H.-M."/>
        </authorList>
    </citation>
    <scope>NUCLEOTIDE SEQUENCE</scope>
    <source>
        <strain evidence="5">DR4.4</strain>
    </source>
</reference>